<dbReference type="CDD" id="cd10430">
    <property type="entry name" value="BI-1"/>
    <property type="match status" value="1"/>
</dbReference>
<feature type="transmembrane region" description="Helical" evidence="6">
    <location>
        <begin position="246"/>
        <end position="268"/>
    </location>
</feature>
<feature type="transmembrane region" description="Helical" evidence="6">
    <location>
        <begin position="92"/>
        <end position="109"/>
    </location>
</feature>
<keyword evidence="8" id="KW-1185">Reference proteome</keyword>
<comment type="similarity">
    <text evidence="2 6">Belongs to the BI1 family.</text>
</comment>
<dbReference type="PANTHER" id="PTHR23291">
    <property type="entry name" value="BAX INHIBITOR-RELATED"/>
    <property type="match status" value="1"/>
</dbReference>
<dbReference type="AlphaFoldDB" id="A0AAF0UCK4"/>
<dbReference type="PANTHER" id="PTHR23291:SF32">
    <property type="entry name" value="BAX INHIBITOR 1"/>
    <property type="match status" value="1"/>
</dbReference>
<evidence type="ECO:0000256" key="2">
    <source>
        <dbReference type="ARBA" id="ARBA00010350"/>
    </source>
</evidence>
<evidence type="ECO:0000256" key="5">
    <source>
        <dbReference type="ARBA" id="ARBA00023136"/>
    </source>
</evidence>
<keyword evidence="4 6" id="KW-1133">Transmembrane helix</keyword>
<evidence type="ECO:0000256" key="3">
    <source>
        <dbReference type="ARBA" id="ARBA00022692"/>
    </source>
</evidence>
<sequence>MEGFTSFFDSQSASRNRWSYDSLKNFRQISPLVQTHLKQVYLTLCCALVASAAGAYLHILWNIGGLLTTLACMGSMVWLLSSPPYQEQKRVALLMAAALFEGASIGPLIELGINFDPSCVLCCASCVKSTVLGFSAFESEVGPHCCVILGIVFGAFVGCAVVFGCFSAAAMLARRREYLYLGGLLSSGVSLLFWLHFASSIFGGSMSVFKFELYFGLLVFVGYIVFDTQEIIEKAHLGDMDYVKHALTLFTDFVAVFVRILIIMLKNASEKEEKKKKRRN</sequence>
<evidence type="ECO:0008006" key="9">
    <source>
        <dbReference type="Google" id="ProtNLM"/>
    </source>
</evidence>
<evidence type="ECO:0000313" key="8">
    <source>
        <dbReference type="Proteomes" id="UP001234989"/>
    </source>
</evidence>
<dbReference type="GO" id="GO:0016020">
    <property type="term" value="C:membrane"/>
    <property type="evidence" value="ECO:0007669"/>
    <property type="project" value="UniProtKB-SubCell"/>
</dbReference>
<gene>
    <name evidence="7" type="ORF">MTR67_036893</name>
</gene>
<dbReference type="Proteomes" id="UP001234989">
    <property type="component" value="Chromosome 8"/>
</dbReference>
<keyword evidence="3 6" id="KW-0812">Transmembrane</keyword>
<proteinExistence type="inferred from homology"/>
<feature type="transmembrane region" description="Helical" evidence="6">
    <location>
        <begin position="178"/>
        <end position="197"/>
    </location>
</feature>
<dbReference type="EMBL" id="CP133619">
    <property type="protein sequence ID" value="WMV43508.1"/>
    <property type="molecule type" value="Genomic_DNA"/>
</dbReference>
<evidence type="ECO:0000256" key="6">
    <source>
        <dbReference type="RuleBase" id="RU004379"/>
    </source>
</evidence>
<keyword evidence="5 6" id="KW-0472">Membrane</keyword>
<reference evidence="7" key="1">
    <citation type="submission" date="2023-08" db="EMBL/GenBank/DDBJ databases">
        <title>A de novo genome assembly of Solanum verrucosum Schlechtendal, a Mexican diploid species geographically isolated from the other diploid A-genome species in potato relatives.</title>
        <authorList>
            <person name="Hosaka K."/>
        </authorList>
    </citation>
    <scope>NUCLEOTIDE SEQUENCE</scope>
    <source>
        <tissue evidence="7">Young leaves</tissue>
    </source>
</reference>
<dbReference type="InterPro" id="IPR006214">
    <property type="entry name" value="Bax_inhibitor_1-related"/>
</dbReference>
<comment type="subcellular location">
    <subcellularLocation>
        <location evidence="1">Membrane</location>
        <topology evidence="1">Multi-pass membrane protein</topology>
    </subcellularLocation>
</comment>
<feature type="transmembrane region" description="Helical" evidence="6">
    <location>
        <begin position="63"/>
        <end position="80"/>
    </location>
</feature>
<accession>A0AAF0UCK4</accession>
<evidence type="ECO:0000256" key="4">
    <source>
        <dbReference type="ARBA" id="ARBA00022989"/>
    </source>
</evidence>
<evidence type="ECO:0000256" key="1">
    <source>
        <dbReference type="ARBA" id="ARBA00004141"/>
    </source>
</evidence>
<name>A0AAF0UCK4_SOLVR</name>
<organism evidence="7 8">
    <name type="scientific">Solanum verrucosum</name>
    <dbReference type="NCBI Taxonomy" id="315347"/>
    <lineage>
        <taxon>Eukaryota</taxon>
        <taxon>Viridiplantae</taxon>
        <taxon>Streptophyta</taxon>
        <taxon>Embryophyta</taxon>
        <taxon>Tracheophyta</taxon>
        <taxon>Spermatophyta</taxon>
        <taxon>Magnoliopsida</taxon>
        <taxon>eudicotyledons</taxon>
        <taxon>Gunneridae</taxon>
        <taxon>Pentapetalae</taxon>
        <taxon>asterids</taxon>
        <taxon>lamiids</taxon>
        <taxon>Solanales</taxon>
        <taxon>Solanaceae</taxon>
        <taxon>Solanoideae</taxon>
        <taxon>Solaneae</taxon>
        <taxon>Solanum</taxon>
    </lineage>
</organism>
<protein>
    <recommendedName>
        <fullName evidence="9">Bax inhibitor 1</fullName>
    </recommendedName>
</protein>
<dbReference type="Pfam" id="PF01027">
    <property type="entry name" value="Bax1-I"/>
    <property type="match status" value="1"/>
</dbReference>
<evidence type="ECO:0000313" key="7">
    <source>
        <dbReference type="EMBL" id="WMV43508.1"/>
    </source>
</evidence>
<feature type="transmembrane region" description="Helical" evidence="6">
    <location>
        <begin position="146"/>
        <end position="172"/>
    </location>
</feature>